<dbReference type="EMBL" id="JACHOC010000006">
    <property type="protein sequence ID" value="MBB4623358.1"/>
    <property type="molecule type" value="Genomic_DNA"/>
</dbReference>
<feature type="domain" description="Core-binding (CB)" evidence="7">
    <location>
        <begin position="1"/>
        <end position="87"/>
    </location>
</feature>
<dbReference type="PROSITE" id="PS51900">
    <property type="entry name" value="CB"/>
    <property type="match status" value="1"/>
</dbReference>
<keyword evidence="3 5" id="KW-0238">DNA-binding</keyword>
<evidence type="ECO:0000256" key="2">
    <source>
        <dbReference type="ARBA" id="ARBA00022908"/>
    </source>
</evidence>
<dbReference type="InterPro" id="IPR010998">
    <property type="entry name" value="Integrase_recombinase_N"/>
</dbReference>
<dbReference type="InterPro" id="IPR025269">
    <property type="entry name" value="SAM-like_dom"/>
</dbReference>
<evidence type="ECO:0000259" key="7">
    <source>
        <dbReference type="PROSITE" id="PS51900"/>
    </source>
</evidence>
<evidence type="ECO:0000256" key="4">
    <source>
        <dbReference type="ARBA" id="ARBA00023172"/>
    </source>
</evidence>
<feature type="domain" description="Tyr recombinase" evidence="6">
    <location>
        <begin position="109"/>
        <end position="292"/>
    </location>
</feature>
<dbReference type="RefSeq" id="WP_183671494.1">
    <property type="nucleotide sequence ID" value="NZ_BMPB01000007.1"/>
</dbReference>
<dbReference type="PROSITE" id="PS51898">
    <property type="entry name" value="TYR_RECOMBINASE"/>
    <property type="match status" value="1"/>
</dbReference>
<name>A0ABR6KPB8_9BACT</name>
<dbReference type="PANTHER" id="PTHR30349">
    <property type="entry name" value="PHAGE INTEGRASE-RELATED"/>
    <property type="match status" value="1"/>
</dbReference>
<reference evidence="8 9" key="1">
    <citation type="submission" date="2020-08" db="EMBL/GenBank/DDBJ databases">
        <title>Genomic Encyclopedia of Type Strains, Phase IV (KMG-IV): sequencing the most valuable type-strain genomes for metagenomic binning, comparative biology and taxonomic classification.</title>
        <authorList>
            <person name="Goeker M."/>
        </authorList>
    </citation>
    <scope>NUCLEOTIDE SEQUENCE [LARGE SCALE GENOMIC DNA]</scope>
    <source>
        <strain evidence="8 9">DSM 102983</strain>
    </source>
</reference>
<gene>
    <name evidence="8" type="ORF">GGQ57_003270</name>
</gene>
<evidence type="ECO:0000256" key="5">
    <source>
        <dbReference type="PROSITE-ProRule" id="PRU01248"/>
    </source>
</evidence>
<accession>A0ABR6KPB8</accession>
<dbReference type="InterPro" id="IPR011010">
    <property type="entry name" value="DNA_brk_join_enz"/>
</dbReference>
<keyword evidence="4" id="KW-0233">DNA recombination</keyword>
<dbReference type="InterPro" id="IPR013762">
    <property type="entry name" value="Integrase-like_cat_sf"/>
</dbReference>
<comment type="caution">
    <text evidence="8">The sequence shown here is derived from an EMBL/GenBank/DDBJ whole genome shotgun (WGS) entry which is preliminary data.</text>
</comment>
<proteinExistence type="inferred from homology"/>
<dbReference type="Pfam" id="PF00589">
    <property type="entry name" value="Phage_integrase"/>
    <property type="match status" value="1"/>
</dbReference>
<keyword evidence="2" id="KW-0229">DNA integration</keyword>
<comment type="similarity">
    <text evidence="1">Belongs to the 'phage' integrase family.</text>
</comment>
<dbReference type="CDD" id="cd01185">
    <property type="entry name" value="INTN1_C_like"/>
    <property type="match status" value="1"/>
</dbReference>
<dbReference type="Pfam" id="PF13102">
    <property type="entry name" value="Phage_int_SAM_5"/>
    <property type="match status" value="1"/>
</dbReference>
<dbReference type="InterPro" id="IPR044068">
    <property type="entry name" value="CB"/>
</dbReference>
<sequence length="305" mass="35079">MKRKDFCGLMATQEQDKRRRGDESTADLYRAVRNHFECFITDVGPAHKDVTAELVQDFQLWLQRKGLRVNTVNSYLSCLRAMYNRALPFGKGRQERSPFAGLRLKREETRKRAVPVEVIKKIASLDLKKEPAKQLAADLALFTFLACGIPFVDIVHLTGENLVENGTVLEYRRQKTGVLIRMEVSAEMQMLIDRYRSAERHYLFPVLSEDMTHEQYKACLATENRYLKDISVMLDLPETLTTYSFRHAWASEAYHLHVPIGVISQALGHTSERTTRIYLKEFDVSEVAKANRQVSETIGCYLRVG</sequence>
<dbReference type="Proteomes" id="UP000533637">
    <property type="component" value="Unassembled WGS sequence"/>
</dbReference>
<evidence type="ECO:0000256" key="3">
    <source>
        <dbReference type="ARBA" id="ARBA00023125"/>
    </source>
</evidence>
<evidence type="ECO:0000256" key="1">
    <source>
        <dbReference type="ARBA" id="ARBA00008857"/>
    </source>
</evidence>
<evidence type="ECO:0000259" key="6">
    <source>
        <dbReference type="PROSITE" id="PS51898"/>
    </source>
</evidence>
<dbReference type="SUPFAM" id="SSF56349">
    <property type="entry name" value="DNA breaking-rejoining enzymes"/>
    <property type="match status" value="1"/>
</dbReference>
<dbReference type="PANTHER" id="PTHR30349:SF64">
    <property type="entry name" value="PROPHAGE INTEGRASE INTD-RELATED"/>
    <property type="match status" value="1"/>
</dbReference>
<dbReference type="InterPro" id="IPR002104">
    <property type="entry name" value="Integrase_catalytic"/>
</dbReference>
<dbReference type="InterPro" id="IPR050090">
    <property type="entry name" value="Tyrosine_recombinase_XerCD"/>
</dbReference>
<evidence type="ECO:0000313" key="8">
    <source>
        <dbReference type="EMBL" id="MBB4623358.1"/>
    </source>
</evidence>
<protein>
    <submittedName>
        <fullName evidence="8">Integrase</fullName>
    </submittedName>
</protein>
<evidence type="ECO:0000313" key="9">
    <source>
        <dbReference type="Proteomes" id="UP000533637"/>
    </source>
</evidence>
<dbReference type="Gene3D" id="1.10.443.10">
    <property type="entry name" value="Intergrase catalytic core"/>
    <property type="match status" value="1"/>
</dbReference>
<organism evidence="8 9">
    <name type="scientific">Parabacteroides faecis</name>
    <dbReference type="NCBI Taxonomy" id="1217282"/>
    <lineage>
        <taxon>Bacteria</taxon>
        <taxon>Pseudomonadati</taxon>
        <taxon>Bacteroidota</taxon>
        <taxon>Bacteroidia</taxon>
        <taxon>Bacteroidales</taxon>
        <taxon>Tannerellaceae</taxon>
        <taxon>Parabacteroides</taxon>
    </lineage>
</organism>
<keyword evidence="9" id="KW-1185">Reference proteome</keyword>
<dbReference type="Gene3D" id="1.10.150.130">
    <property type="match status" value="1"/>
</dbReference>